<evidence type="ECO:0000256" key="9">
    <source>
        <dbReference type="ARBA" id="ARBA00024867"/>
    </source>
</evidence>
<evidence type="ECO:0000256" key="4">
    <source>
        <dbReference type="ARBA" id="ARBA00023015"/>
    </source>
</evidence>
<dbReference type="Pfam" id="PF00486">
    <property type="entry name" value="Trans_reg_C"/>
    <property type="match status" value="1"/>
</dbReference>
<evidence type="ECO:0000256" key="2">
    <source>
        <dbReference type="ARBA" id="ARBA00018672"/>
    </source>
</evidence>
<evidence type="ECO:0000256" key="1">
    <source>
        <dbReference type="ARBA" id="ARBA00004496"/>
    </source>
</evidence>
<dbReference type="AlphaFoldDB" id="A0A9D2CWW8"/>
<evidence type="ECO:0000256" key="12">
    <source>
        <dbReference type="PROSITE-ProRule" id="PRU00169"/>
    </source>
</evidence>
<dbReference type="CDD" id="cd00383">
    <property type="entry name" value="trans_reg_C"/>
    <property type="match status" value="1"/>
</dbReference>
<dbReference type="GO" id="GO:0006355">
    <property type="term" value="P:regulation of DNA-templated transcription"/>
    <property type="evidence" value="ECO:0007669"/>
    <property type="project" value="InterPro"/>
</dbReference>
<evidence type="ECO:0000256" key="8">
    <source>
        <dbReference type="ARBA" id="ARBA00023163"/>
    </source>
</evidence>
<evidence type="ECO:0000256" key="6">
    <source>
        <dbReference type="ARBA" id="ARBA00023125"/>
    </source>
</evidence>
<protein>
    <recommendedName>
        <fullName evidence="11">Heme response regulator HssR</fullName>
    </recommendedName>
    <alternativeName>
        <fullName evidence="2">Stage 0 sporulation protein A homolog</fullName>
    </alternativeName>
</protein>
<dbReference type="PANTHER" id="PTHR48111:SF49">
    <property type="entry name" value="HEME RESPONSE REGULATOR HSSR"/>
    <property type="match status" value="1"/>
</dbReference>
<evidence type="ECO:0000256" key="11">
    <source>
        <dbReference type="ARBA" id="ARBA00039976"/>
    </source>
</evidence>
<dbReference type="PROSITE" id="PS50110">
    <property type="entry name" value="RESPONSE_REGULATORY"/>
    <property type="match status" value="1"/>
</dbReference>
<evidence type="ECO:0000256" key="5">
    <source>
        <dbReference type="ARBA" id="ARBA00023026"/>
    </source>
</evidence>
<feature type="DNA-binding region" description="OmpR/PhoB-type" evidence="13">
    <location>
        <begin position="127"/>
        <end position="224"/>
    </location>
</feature>
<keyword evidence="7" id="KW-0010">Activator</keyword>
<keyword evidence="4" id="KW-0805">Transcription regulation</keyword>
<dbReference type="GO" id="GO:0032993">
    <property type="term" value="C:protein-DNA complex"/>
    <property type="evidence" value="ECO:0007669"/>
    <property type="project" value="TreeGrafter"/>
</dbReference>
<comment type="function">
    <text evidence="10">Member of the two-component regulatory system HssS/HssR involved in intracellular heme homeostasis and tempering of staphylococcal virulence. Phosphorylated HssR binds to a direct repeat sequence within hrtAB promoter and activates the expression of hrtAB, an efflux pump, in response to extracellular heme, hemin, hemoglobin or blood.</text>
</comment>
<dbReference type="InterPro" id="IPR001867">
    <property type="entry name" value="OmpR/PhoB-type_DNA-bd"/>
</dbReference>
<evidence type="ECO:0000313" key="16">
    <source>
        <dbReference type="EMBL" id="HIZ02690.1"/>
    </source>
</evidence>
<dbReference type="SMART" id="SM00862">
    <property type="entry name" value="Trans_reg_C"/>
    <property type="match status" value="1"/>
</dbReference>
<dbReference type="PANTHER" id="PTHR48111">
    <property type="entry name" value="REGULATOR OF RPOS"/>
    <property type="match status" value="1"/>
</dbReference>
<dbReference type="InterPro" id="IPR011006">
    <property type="entry name" value="CheY-like_superfamily"/>
</dbReference>
<dbReference type="InterPro" id="IPR001789">
    <property type="entry name" value="Sig_transdc_resp-reg_receiver"/>
</dbReference>
<comment type="caution">
    <text evidence="16">The sequence shown here is derived from an EMBL/GenBank/DDBJ whole genome shotgun (WGS) entry which is preliminary data.</text>
</comment>
<dbReference type="Pfam" id="PF00072">
    <property type="entry name" value="Response_reg"/>
    <property type="match status" value="1"/>
</dbReference>
<proteinExistence type="predicted"/>
<comment type="subcellular location">
    <subcellularLocation>
        <location evidence="1">Cytoplasm</location>
    </subcellularLocation>
</comment>
<reference evidence="16" key="2">
    <citation type="submission" date="2021-04" db="EMBL/GenBank/DDBJ databases">
        <authorList>
            <person name="Gilroy R."/>
        </authorList>
    </citation>
    <scope>NUCLEOTIDE SEQUENCE</scope>
    <source>
        <strain evidence="16">CHK187-5294</strain>
    </source>
</reference>
<keyword evidence="5" id="KW-0843">Virulence</keyword>
<dbReference type="Proteomes" id="UP000824132">
    <property type="component" value="Unassembled WGS sequence"/>
</dbReference>
<gene>
    <name evidence="16" type="ORF">H9727_00220</name>
</gene>
<accession>A0A9D2CWW8</accession>
<comment type="function">
    <text evidence="9">May play the central regulatory role in sporulation. It may be an element of the effector pathway responsible for the activation of sporulation genes in response to nutritional stress. Spo0A may act in concert with spo0H (a sigma factor) to control the expression of some genes that are critical to the sporulation process.</text>
</comment>
<dbReference type="GO" id="GO:0000156">
    <property type="term" value="F:phosphorelay response regulator activity"/>
    <property type="evidence" value="ECO:0007669"/>
    <property type="project" value="TreeGrafter"/>
</dbReference>
<dbReference type="PROSITE" id="PS51755">
    <property type="entry name" value="OMPR_PHOB"/>
    <property type="match status" value="1"/>
</dbReference>
<feature type="domain" description="OmpR/PhoB-type" evidence="15">
    <location>
        <begin position="127"/>
        <end position="224"/>
    </location>
</feature>
<dbReference type="GO" id="GO:0005829">
    <property type="term" value="C:cytosol"/>
    <property type="evidence" value="ECO:0007669"/>
    <property type="project" value="TreeGrafter"/>
</dbReference>
<keyword evidence="8" id="KW-0804">Transcription</keyword>
<keyword evidence="3" id="KW-0963">Cytoplasm</keyword>
<keyword evidence="12" id="KW-0597">Phosphoprotein</keyword>
<evidence type="ECO:0000259" key="14">
    <source>
        <dbReference type="PROSITE" id="PS50110"/>
    </source>
</evidence>
<name>A0A9D2CWW8_9FIRM</name>
<dbReference type="Gene3D" id="3.40.50.2300">
    <property type="match status" value="1"/>
</dbReference>
<evidence type="ECO:0000256" key="7">
    <source>
        <dbReference type="ARBA" id="ARBA00023159"/>
    </source>
</evidence>
<dbReference type="CDD" id="cd17574">
    <property type="entry name" value="REC_OmpR"/>
    <property type="match status" value="1"/>
</dbReference>
<dbReference type="InterPro" id="IPR039420">
    <property type="entry name" value="WalR-like"/>
</dbReference>
<evidence type="ECO:0000256" key="13">
    <source>
        <dbReference type="PROSITE-ProRule" id="PRU01091"/>
    </source>
</evidence>
<dbReference type="SMART" id="SM00448">
    <property type="entry name" value="REC"/>
    <property type="match status" value="1"/>
</dbReference>
<evidence type="ECO:0000256" key="10">
    <source>
        <dbReference type="ARBA" id="ARBA00037471"/>
    </source>
</evidence>
<dbReference type="EMBL" id="DXCL01000001">
    <property type="protein sequence ID" value="HIZ02690.1"/>
    <property type="molecule type" value="Genomic_DNA"/>
</dbReference>
<keyword evidence="6 13" id="KW-0238">DNA-binding</keyword>
<sequence length="225" mass="25172">MALARILVVEDDEKLNHIVCLGLLNGGYQAIGCLNAKEALSRMEEMKFDLIISDIMMPGMDGFAFAEEVRAGDGRIPILFMTARDDMPSKQRGYRIGIDDYVVKPVEPDELLLRVGALLRRANIAAGKKLEAGNLVMDAEEHTAYVNGEELPLTVREFDILFKLLSFPKKTFTRSQLMEAFWDYDSSATSRTVDVYMAKLREKTAPCDGFDIVTVHGLGYKAVLR</sequence>
<evidence type="ECO:0000313" key="17">
    <source>
        <dbReference type="Proteomes" id="UP000824132"/>
    </source>
</evidence>
<feature type="modified residue" description="4-aspartylphosphate" evidence="12">
    <location>
        <position position="54"/>
    </location>
</feature>
<evidence type="ECO:0000259" key="15">
    <source>
        <dbReference type="PROSITE" id="PS51755"/>
    </source>
</evidence>
<evidence type="ECO:0000256" key="3">
    <source>
        <dbReference type="ARBA" id="ARBA00022490"/>
    </source>
</evidence>
<feature type="domain" description="Response regulatory" evidence="14">
    <location>
        <begin position="5"/>
        <end position="119"/>
    </location>
</feature>
<dbReference type="SUPFAM" id="SSF52172">
    <property type="entry name" value="CheY-like"/>
    <property type="match status" value="1"/>
</dbReference>
<dbReference type="InterPro" id="IPR036388">
    <property type="entry name" value="WH-like_DNA-bd_sf"/>
</dbReference>
<organism evidence="16 17">
    <name type="scientific">Candidatus Borkfalkia avistercoris</name>
    <dbReference type="NCBI Taxonomy" id="2838504"/>
    <lineage>
        <taxon>Bacteria</taxon>
        <taxon>Bacillati</taxon>
        <taxon>Bacillota</taxon>
        <taxon>Clostridia</taxon>
        <taxon>Christensenellales</taxon>
        <taxon>Christensenellaceae</taxon>
        <taxon>Candidatus Borkfalkia</taxon>
    </lineage>
</organism>
<reference evidence="16" key="1">
    <citation type="journal article" date="2021" name="PeerJ">
        <title>Extensive microbial diversity within the chicken gut microbiome revealed by metagenomics and culture.</title>
        <authorList>
            <person name="Gilroy R."/>
            <person name="Ravi A."/>
            <person name="Getino M."/>
            <person name="Pursley I."/>
            <person name="Horton D.L."/>
            <person name="Alikhan N.F."/>
            <person name="Baker D."/>
            <person name="Gharbi K."/>
            <person name="Hall N."/>
            <person name="Watson M."/>
            <person name="Adriaenssens E.M."/>
            <person name="Foster-Nyarko E."/>
            <person name="Jarju S."/>
            <person name="Secka A."/>
            <person name="Antonio M."/>
            <person name="Oren A."/>
            <person name="Chaudhuri R.R."/>
            <person name="La Ragione R."/>
            <person name="Hildebrand F."/>
            <person name="Pallen M.J."/>
        </authorList>
    </citation>
    <scope>NUCLEOTIDE SEQUENCE</scope>
    <source>
        <strain evidence="16">CHK187-5294</strain>
    </source>
</reference>
<dbReference type="Gene3D" id="1.10.10.10">
    <property type="entry name" value="Winged helix-like DNA-binding domain superfamily/Winged helix DNA-binding domain"/>
    <property type="match status" value="1"/>
</dbReference>
<dbReference type="GO" id="GO:0000976">
    <property type="term" value="F:transcription cis-regulatory region binding"/>
    <property type="evidence" value="ECO:0007669"/>
    <property type="project" value="TreeGrafter"/>
</dbReference>